<keyword evidence="4" id="KW-1185">Reference proteome</keyword>
<gene>
    <name evidence="3" type="ORF">EYF80_042916</name>
</gene>
<dbReference type="AlphaFoldDB" id="A0A4Z2G161"/>
<keyword evidence="2" id="KW-0812">Transmembrane</keyword>
<protein>
    <submittedName>
        <fullName evidence="3">Uncharacterized protein</fullName>
    </submittedName>
</protein>
<reference evidence="3 4" key="1">
    <citation type="submission" date="2019-03" db="EMBL/GenBank/DDBJ databases">
        <title>First draft genome of Liparis tanakae, snailfish: a comprehensive survey of snailfish specific genes.</title>
        <authorList>
            <person name="Kim W."/>
            <person name="Song I."/>
            <person name="Jeong J.-H."/>
            <person name="Kim D."/>
            <person name="Kim S."/>
            <person name="Ryu S."/>
            <person name="Song J.Y."/>
            <person name="Lee S.K."/>
        </authorList>
    </citation>
    <scope>NUCLEOTIDE SEQUENCE [LARGE SCALE GENOMIC DNA]</scope>
    <source>
        <tissue evidence="3">Muscle</tissue>
    </source>
</reference>
<name>A0A4Z2G161_9TELE</name>
<accession>A0A4Z2G161</accession>
<evidence type="ECO:0000313" key="4">
    <source>
        <dbReference type="Proteomes" id="UP000314294"/>
    </source>
</evidence>
<keyword evidence="2" id="KW-1133">Transmembrane helix</keyword>
<dbReference type="Proteomes" id="UP000314294">
    <property type="component" value="Unassembled WGS sequence"/>
</dbReference>
<organism evidence="3 4">
    <name type="scientific">Liparis tanakae</name>
    <name type="common">Tanaka's snailfish</name>
    <dbReference type="NCBI Taxonomy" id="230148"/>
    <lineage>
        <taxon>Eukaryota</taxon>
        <taxon>Metazoa</taxon>
        <taxon>Chordata</taxon>
        <taxon>Craniata</taxon>
        <taxon>Vertebrata</taxon>
        <taxon>Euteleostomi</taxon>
        <taxon>Actinopterygii</taxon>
        <taxon>Neopterygii</taxon>
        <taxon>Teleostei</taxon>
        <taxon>Neoteleostei</taxon>
        <taxon>Acanthomorphata</taxon>
        <taxon>Eupercaria</taxon>
        <taxon>Perciformes</taxon>
        <taxon>Cottioidei</taxon>
        <taxon>Cottales</taxon>
        <taxon>Liparidae</taxon>
        <taxon>Liparis</taxon>
    </lineage>
</organism>
<proteinExistence type="predicted"/>
<evidence type="ECO:0000256" key="1">
    <source>
        <dbReference type="SAM" id="MobiDB-lite"/>
    </source>
</evidence>
<evidence type="ECO:0000313" key="3">
    <source>
        <dbReference type="EMBL" id="TNN46900.1"/>
    </source>
</evidence>
<feature type="compositionally biased region" description="Basic and acidic residues" evidence="1">
    <location>
        <begin position="84"/>
        <end position="100"/>
    </location>
</feature>
<evidence type="ECO:0000256" key="2">
    <source>
        <dbReference type="SAM" id="Phobius"/>
    </source>
</evidence>
<feature type="region of interest" description="Disordered" evidence="1">
    <location>
        <begin position="73"/>
        <end position="100"/>
    </location>
</feature>
<keyword evidence="2" id="KW-0472">Membrane</keyword>
<sequence>MHTEGGGGCGVADVADVAVVAVVVMVAVVMVAVVVVAGSISIDIGTCPPQWAHASSTSPPGLDPLAYPVLRVKASHEASQTQDTGHRTQDTGHRTQDTVH</sequence>
<dbReference type="EMBL" id="SRLO01000769">
    <property type="protein sequence ID" value="TNN46900.1"/>
    <property type="molecule type" value="Genomic_DNA"/>
</dbReference>
<feature type="transmembrane region" description="Helical" evidence="2">
    <location>
        <begin position="17"/>
        <end position="40"/>
    </location>
</feature>
<comment type="caution">
    <text evidence="3">The sequence shown here is derived from an EMBL/GenBank/DDBJ whole genome shotgun (WGS) entry which is preliminary data.</text>
</comment>